<dbReference type="Proteomes" id="UP000029462">
    <property type="component" value="Unassembled WGS sequence"/>
</dbReference>
<dbReference type="PROSITE" id="PS51257">
    <property type="entry name" value="PROKAR_LIPOPROTEIN"/>
    <property type="match status" value="1"/>
</dbReference>
<protein>
    <recommendedName>
        <fullName evidence="4">SH3b domain-containing protein</fullName>
    </recommendedName>
</protein>
<sequence>MKKRLIISLLFVMTVAGCKAPTKPAMTDDTLVTHEVNGVTLTHRNAVSPPAEFTPVNASYRALYPASLMTRPDFSGKVVRTLETGKTYEVLGQVEHFWMALADEGKDELIGYVPMRAVVKADQYEATIRKPSVRPKARKKATCVNVDGSGKACKDNNNGTWILD</sequence>
<proteinExistence type="predicted"/>
<comment type="caution">
    <text evidence="2">The sequence shown here is derived from an EMBL/GenBank/DDBJ whole genome shotgun (WGS) entry which is preliminary data.</text>
</comment>
<organism evidence="2 3">
    <name type="scientific">Pseudescherichia vulneris NBRC 102420</name>
    <dbReference type="NCBI Taxonomy" id="1115515"/>
    <lineage>
        <taxon>Bacteria</taxon>
        <taxon>Pseudomonadati</taxon>
        <taxon>Pseudomonadota</taxon>
        <taxon>Gammaproteobacteria</taxon>
        <taxon>Enterobacterales</taxon>
        <taxon>Enterobacteriaceae</taxon>
        <taxon>Pseudescherichia</taxon>
    </lineage>
</organism>
<evidence type="ECO:0000256" key="1">
    <source>
        <dbReference type="SAM" id="SignalP"/>
    </source>
</evidence>
<dbReference type="eggNOG" id="ENOG503011I">
    <property type="taxonomic scope" value="Bacteria"/>
</dbReference>
<dbReference type="STRING" id="1115515.EV102420_02_01440"/>
<accession>A0A090UVD1</accession>
<reference evidence="2 3" key="1">
    <citation type="submission" date="2014-09" db="EMBL/GenBank/DDBJ databases">
        <title>Whole genome shotgun sequence of Escherichia vulneris NBRC 102420.</title>
        <authorList>
            <person name="Yoshida Y."/>
            <person name="Hosoyama A."/>
            <person name="Tsuchikane K."/>
            <person name="Ohji S."/>
            <person name="Ichikawa N."/>
            <person name="Kimura A."/>
            <person name="Yamazoe A."/>
            <person name="Ezaki T."/>
            <person name="Fujita N."/>
        </authorList>
    </citation>
    <scope>NUCLEOTIDE SEQUENCE [LARGE SCALE GENOMIC DNA]</scope>
    <source>
        <strain evidence="2 3">NBRC 102420</strain>
    </source>
</reference>
<dbReference type="EMBL" id="BBMZ01000002">
    <property type="protein sequence ID" value="GAL56540.1"/>
    <property type="molecule type" value="Genomic_DNA"/>
</dbReference>
<evidence type="ECO:0000313" key="3">
    <source>
        <dbReference type="Proteomes" id="UP000029462"/>
    </source>
</evidence>
<dbReference type="AlphaFoldDB" id="A0A090UVD1"/>
<gene>
    <name evidence="2" type="ORF">EV102420_02_01440</name>
</gene>
<dbReference type="RefSeq" id="WP_042387810.1">
    <property type="nucleotide sequence ID" value="NZ_BBMZ01000002.1"/>
</dbReference>
<name>A0A090UVD1_PSEVU</name>
<feature type="signal peptide" evidence="1">
    <location>
        <begin position="1"/>
        <end position="20"/>
    </location>
</feature>
<evidence type="ECO:0008006" key="4">
    <source>
        <dbReference type="Google" id="ProtNLM"/>
    </source>
</evidence>
<keyword evidence="1" id="KW-0732">Signal</keyword>
<evidence type="ECO:0000313" key="2">
    <source>
        <dbReference type="EMBL" id="GAL56540.1"/>
    </source>
</evidence>
<dbReference type="OrthoDB" id="6546251at2"/>
<feature type="chain" id="PRO_5001865130" description="SH3b domain-containing protein" evidence="1">
    <location>
        <begin position="21"/>
        <end position="164"/>
    </location>
</feature>
<keyword evidence="3" id="KW-1185">Reference proteome</keyword>